<dbReference type="OrthoDB" id="3038759at2759"/>
<dbReference type="STRING" id="5364.A0A5C3N7X2"/>
<accession>A0A5C3N7X2</accession>
<dbReference type="SUPFAM" id="SSF52047">
    <property type="entry name" value="RNI-like"/>
    <property type="match status" value="1"/>
</dbReference>
<evidence type="ECO:0000313" key="1">
    <source>
        <dbReference type="EMBL" id="TFK53413.1"/>
    </source>
</evidence>
<gene>
    <name evidence="1" type="ORF">OE88DRAFT_1655530</name>
</gene>
<dbReference type="AlphaFoldDB" id="A0A5C3N7X2"/>
<dbReference type="Gene3D" id="3.80.10.10">
    <property type="entry name" value="Ribonuclease Inhibitor"/>
    <property type="match status" value="1"/>
</dbReference>
<evidence type="ECO:0000313" key="2">
    <source>
        <dbReference type="Proteomes" id="UP000305948"/>
    </source>
</evidence>
<dbReference type="InterPro" id="IPR032675">
    <property type="entry name" value="LRR_dom_sf"/>
</dbReference>
<sequence length="529" mass="60321">MAQHHISAGRVQKGWTAEPAIEHLRRSNDPPSGMEDATLRGYLSDSYGVLQSVDSEIATLRERLAQRIRERDAIRAQMDECKGLLSPLRRLPLELLSHIFVDCLPGNTFIIPHRLSAPLLLTQVCSTWRRTALSTSALWCSLKIEMGQRDEPRTHLTKAELMRTWLSRAGVRPLSLHYADNRDGVDIVPDGPDMLHILREYLPQCRVLHFFALSGETLGGVRFPYLERLDISVVFRLPRDFLIWTPCIESLKVSWAHFLYLDMANMPWENLTSLHIRSIHRPRECVNALRKCTALRTCTLELNRNWDAEVEDKTDVPEKVVLPGLQFLKLATHTSGIFDAIAESIIAPALKHLEISSLFSKVGSYDVWSSMFIESGIALETLDLHSIQPPFDTLEDFINMLELMGSLRKLSITGPEANDPFDGRTDEFMVRITHSVPGPYRCEPRLLPNLEELILSVESEPFTCSLVTHMLKSRVVTWPEDPDNVATVALKKADIRMHSGYEEDKTRRWTVSCGVIAEELVERQPWERY</sequence>
<proteinExistence type="predicted"/>
<dbReference type="Proteomes" id="UP000305948">
    <property type="component" value="Unassembled WGS sequence"/>
</dbReference>
<reference evidence="1 2" key="1">
    <citation type="journal article" date="2019" name="Nat. Ecol. Evol.">
        <title>Megaphylogeny resolves global patterns of mushroom evolution.</title>
        <authorList>
            <person name="Varga T."/>
            <person name="Krizsan K."/>
            <person name="Foldi C."/>
            <person name="Dima B."/>
            <person name="Sanchez-Garcia M."/>
            <person name="Sanchez-Ramirez S."/>
            <person name="Szollosi G.J."/>
            <person name="Szarkandi J.G."/>
            <person name="Papp V."/>
            <person name="Albert L."/>
            <person name="Andreopoulos W."/>
            <person name="Angelini C."/>
            <person name="Antonin V."/>
            <person name="Barry K.W."/>
            <person name="Bougher N.L."/>
            <person name="Buchanan P."/>
            <person name="Buyck B."/>
            <person name="Bense V."/>
            <person name="Catcheside P."/>
            <person name="Chovatia M."/>
            <person name="Cooper J."/>
            <person name="Damon W."/>
            <person name="Desjardin D."/>
            <person name="Finy P."/>
            <person name="Geml J."/>
            <person name="Haridas S."/>
            <person name="Hughes K."/>
            <person name="Justo A."/>
            <person name="Karasinski D."/>
            <person name="Kautmanova I."/>
            <person name="Kiss B."/>
            <person name="Kocsube S."/>
            <person name="Kotiranta H."/>
            <person name="LaButti K.M."/>
            <person name="Lechner B.E."/>
            <person name="Liimatainen K."/>
            <person name="Lipzen A."/>
            <person name="Lukacs Z."/>
            <person name="Mihaltcheva S."/>
            <person name="Morgado L.N."/>
            <person name="Niskanen T."/>
            <person name="Noordeloos M.E."/>
            <person name="Ohm R.A."/>
            <person name="Ortiz-Santana B."/>
            <person name="Ovrebo C."/>
            <person name="Racz N."/>
            <person name="Riley R."/>
            <person name="Savchenko A."/>
            <person name="Shiryaev A."/>
            <person name="Soop K."/>
            <person name="Spirin V."/>
            <person name="Szebenyi C."/>
            <person name="Tomsovsky M."/>
            <person name="Tulloss R.E."/>
            <person name="Uehling J."/>
            <person name="Grigoriev I.V."/>
            <person name="Vagvolgyi C."/>
            <person name="Papp T."/>
            <person name="Martin F.M."/>
            <person name="Miettinen O."/>
            <person name="Hibbett D.S."/>
            <person name="Nagy L.G."/>
        </authorList>
    </citation>
    <scope>NUCLEOTIDE SEQUENCE [LARGE SCALE GENOMIC DNA]</scope>
    <source>
        <strain evidence="1 2">OMC1185</strain>
    </source>
</reference>
<name>A0A5C3N7X2_9AGAM</name>
<protein>
    <submittedName>
        <fullName evidence="1">Uncharacterized protein</fullName>
    </submittedName>
</protein>
<dbReference type="EMBL" id="ML213507">
    <property type="protein sequence ID" value="TFK53413.1"/>
    <property type="molecule type" value="Genomic_DNA"/>
</dbReference>
<keyword evidence="2" id="KW-1185">Reference proteome</keyword>
<organism evidence="1 2">
    <name type="scientific">Heliocybe sulcata</name>
    <dbReference type="NCBI Taxonomy" id="5364"/>
    <lineage>
        <taxon>Eukaryota</taxon>
        <taxon>Fungi</taxon>
        <taxon>Dikarya</taxon>
        <taxon>Basidiomycota</taxon>
        <taxon>Agaricomycotina</taxon>
        <taxon>Agaricomycetes</taxon>
        <taxon>Gloeophyllales</taxon>
        <taxon>Gloeophyllaceae</taxon>
        <taxon>Heliocybe</taxon>
    </lineage>
</organism>